<keyword evidence="2" id="KW-1185">Reference proteome</keyword>
<name>W4VEL8_9BACI</name>
<organism evidence="1 2">
    <name type="scientific">Gracilibacillus boraciitolerans JCM 21714</name>
    <dbReference type="NCBI Taxonomy" id="1298598"/>
    <lineage>
        <taxon>Bacteria</taxon>
        <taxon>Bacillati</taxon>
        <taxon>Bacillota</taxon>
        <taxon>Bacilli</taxon>
        <taxon>Bacillales</taxon>
        <taxon>Bacillaceae</taxon>
        <taxon>Gracilibacillus</taxon>
    </lineage>
</organism>
<dbReference type="OrthoDB" id="2351076at2"/>
<dbReference type="RefSeq" id="WP_035721478.1">
    <property type="nucleotide sequence ID" value="NZ_BAVS01000001.1"/>
</dbReference>
<proteinExistence type="predicted"/>
<dbReference type="AlphaFoldDB" id="W4VEL8"/>
<gene>
    <name evidence="1" type="ORF">JCM21714_600</name>
</gene>
<evidence type="ECO:0000313" key="2">
    <source>
        <dbReference type="Proteomes" id="UP000019102"/>
    </source>
</evidence>
<dbReference type="STRING" id="1298598.JCM21714_600"/>
<protein>
    <recommendedName>
        <fullName evidence="3">Flagellar hook-length control protein-like C-terminal domain-containing protein</fullName>
    </recommendedName>
</protein>
<reference evidence="1 2" key="1">
    <citation type="journal article" date="2014" name="Genome Announc.">
        <title>Draft Genome Sequence of the Boron-Tolerant and Moderately Halotolerant Bacterium Gracilibacillus boraciitolerans JCM 21714T.</title>
        <authorList>
            <person name="Ahmed I."/>
            <person name="Oshima K."/>
            <person name="Suda W."/>
            <person name="Kitamura K."/>
            <person name="Iida T."/>
            <person name="Ohmori Y."/>
            <person name="Fujiwara T."/>
            <person name="Hattori M."/>
            <person name="Ohkuma M."/>
        </authorList>
    </citation>
    <scope>NUCLEOTIDE SEQUENCE [LARGE SCALE GENOMIC DNA]</scope>
    <source>
        <strain evidence="1 2">JCM 21714</strain>
    </source>
</reference>
<dbReference type="Proteomes" id="UP000019102">
    <property type="component" value="Unassembled WGS sequence"/>
</dbReference>
<dbReference type="EMBL" id="BAVS01000001">
    <property type="protein sequence ID" value="GAE91647.1"/>
    <property type="molecule type" value="Genomic_DNA"/>
</dbReference>
<comment type="caution">
    <text evidence="1">The sequence shown here is derived from an EMBL/GenBank/DDBJ whole genome shotgun (WGS) entry which is preliminary data.</text>
</comment>
<evidence type="ECO:0008006" key="3">
    <source>
        <dbReference type="Google" id="ProtNLM"/>
    </source>
</evidence>
<evidence type="ECO:0000313" key="1">
    <source>
        <dbReference type="EMBL" id="GAE91647.1"/>
    </source>
</evidence>
<accession>W4VEL8</accession>
<sequence length="688" mass="77933">MVYMQSLSTGLRSEHARLDTPPQANLKPGQLITGKVLELYPNQKASIQLGGSKIVAQLETSLASKQDYLFQVTSVGAIIQLKKISEAPIQNRVVSDQLMQQIGLSNNRDLKTWMQHLLNQNIPFTTKDGQAIANIIAQFGGSGINQALVQMMLQKGLPLTEQVFSSLKAFQSRQLGPQISQLHQLLQQTGQSQPQPMLANLQQQLAVFGANNSDANTSLRQFVQAHQQTLLNTNQVSLPIIQQMMSSQNLTTAQLHDTAKQLQQVLQQQLPLKANELQTFEVFLNRFSQAIQQDGGATESLKNVFQQHPLFSKVMQLLPQSEKVQLQQWLQQPQVTAGQQQQIFSILQNLINQQLPQQQQNTLRALLLHINQVDKSTLSIQNQFIHIVKHFVHTSGIQDESGMAQALRSTNHMQVNLNTVMQSIMSLLPQNEQNLFQNWLQQAQPSSTQIQQMVEMMQRINLQQLPQTEQAVVRNLIILLEADNQPLNKEQMLQLIRQSVNQSEGSLQSLRDQDFSLKQNLLQANQLNTEFGGERIQRLIQTLTGMQINLAQTDQALSQQNFHIPGERFGLAQDIRLQFEGKQKSDSDEIDPDYCRILFHLDLNNLGETMMTLSIQKRVIHITVYNDEQELKPLIDQFKPILRQKLDVLNYQLSSVSHKSLNDTQAMIKSPKQQLSIALPKEGIDFRV</sequence>
<dbReference type="eggNOG" id="ENOG502Z7RX">
    <property type="taxonomic scope" value="Bacteria"/>
</dbReference>